<keyword evidence="6" id="KW-1185">Reference proteome</keyword>
<proteinExistence type="inferred from homology"/>
<dbReference type="Pfam" id="PF00596">
    <property type="entry name" value="Aldolase_II"/>
    <property type="match status" value="1"/>
</dbReference>
<keyword evidence="2" id="KW-0175">Coiled coil</keyword>
<name>A0A4E0RFS3_FASHE</name>
<sequence>MAVTLSNGPARDKFVDDIDVNDPEYIKEMLRPPDIKEDVKLMQERARVSLILRSPYFRRELEKIVASQMKSGCLNANLVALKQIIEYLTPQTKLGSSAFTKSATMPVVAINDVKSFPPATYQKGERLVRCKLASVYRLVDIFGWNRGISNHITARVTRDGDEYLINPLGLLYHEVTASSLSKVNLKGSVIDPGTIGLGIDKQGWLLHSAVHEARPDVRCIIHLNTPATVAVSCTKSGLLPISQEAMIIGDTAVYDPSTLATSYAQETMEGDAATRRERRFAEERAAIATILSEKSTDCMLLMIRNHGLLALGQSIEEAWFVAFNAVLACESQLRLASIGEDELVLPPKEAQQAAHYVGRTPLAVQLRPGESAGSSGWRRGELEFEALMRRLDAAGYRTGHVYRLGQIRQAGTAASTLQRPLADIPDGVAVTEPMTPRDAAALVRKTASLGRGLRGLRDVEIPPATSSFATTFYEDETSRAIAVAEAKAKSLSLSRTHWLNTPNTYLRRDIEEVGTPNPKMIAHWTEYSDEQKRHTCGVAVAIDNPNQFAPQGEDPNEFRHQQKKVKERYYKDVKNAGPTSRILEGLDLEIDDVTDKGPSTSPRAMSPRGTLLRLDPANPPVVEPGHVVVVGAASKGIISREQRHNAGVYQSVYSPNPFDRVTDDDLERYRENMERKAKGLPSLEEEEAAARIEEARRAAEIARQAIEAAAREVKPESQKSRLRLVGVYREPSGLPAFDQSTTLADVPTSILCSSSTFACLTETDRLHSTSHSAYSSRLGLEKSPDSDSSPAVLDSSLSSQHAPHETTDDCDVPEAYHQTQCSNSTNRGVLLRRHSATRCWYWPQKFSVRSSPFTLIAPTKQHGPTESVHMTEERTVLGPRFLKRHKTITGISLTNQDNSAEVPSSLIGYSVSTTAVPLQFEESQPTFWRSRGVVHFRHSVNSTVSPCGSVDKGNECSHSFKRSSHLLMVFCLLQHFRGEELPIGYDRVSSHLTSHQLRGVLSRVGSVPPNCANLDFSYLLPNRPCILDEWVTAGWVARDKWHSSEPGGINIEQLLSDAPSNKLHIADCSLLEFDAHPVVEMSVEDYLIYWRSFHSESSNETRLLYLKDWHYFRRPENQFYYELPLHFSSDWMNEFWKVRPDSDDDFRFVYLGTRGTWTPLHADVYHSFSWSANIVGQKRWWFFPPGEEKKLQQANGNRLPVDIRALDLEQMAIKYALFDQFPGQAVFVPSGWYHEVLNVTDCVSINHNWFNATNVAQVWEHLQEQLYLVEKSTEDVRDTPAWNEQCQVCLRALTGINFHEFLVLLKYIIATRWPGTDPIKVRSVISHCVEAGDAIQEANTLSNFEAELDVMICSQLEKDPFLLNIAKECSPREVFQEQVEEFDLTKSHSDNWLRQLDFCGAASVLHAFCNHPRVHQLKLISGNLAQHLTAIKWTEVANSA</sequence>
<accession>A0A4E0RFS3</accession>
<gene>
    <name evidence="5" type="ORF">D915_003589</name>
</gene>
<dbReference type="InterPro" id="IPR051017">
    <property type="entry name" value="Aldolase-II_Adducin_sf"/>
</dbReference>
<feature type="coiled-coil region" evidence="2">
    <location>
        <begin position="666"/>
        <end position="712"/>
    </location>
</feature>
<feature type="compositionally biased region" description="Low complexity" evidence="3">
    <location>
        <begin position="786"/>
        <end position="799"/>
    </location>
</feature>
<comment type="caution">
    <text evidence="5">The sequence shown here is derived from an EMBL/GenBank/DDBJ whole genome shotgun (WGS) entry which is preliminary data.</text>
</comment>
<organism evidence="5 6">
    <name type="scientific">Fasciola hepatica</name>
    <name type="common">Liver fluke</name>
    <dbReference type="NCBI Taxonomy" id="6192"/>
    <lineage>
        <taxon>Eukaryota</taxon>
        <taxon>Metazoa</taxon>
        <taxon>Spiralia</taxon>
        <taxon>Lophotrochozoa</taxon>
        <taxon>Platyhelminthes</taxon>
        <taxon>Trematoda</taxon>
        <taxon>Digenea</taxon>
        <taxon>Plagiorchiida</taxon>
        <taxon>Echinostomata</taxon>
        <taxon>Echinostomatoidea</taxon>
        <taxon>Fasciolidae</taxon>
        <taxon>Fasciola</taxon>
    </lineage>
</organism>
<dbReference type="InterPro" id="IPR003347">
    <property type="entry name" value="JmjC_dom"/>
</dbReference>
<dbReference type="GO" id="GO:0005886">
    <property type="term" value="C:plasma membrane"/>
    <property type="evidence" value="ECO:0007669"/>
    <property type="project" value="UniProtKB-SubCell"/>
</dbReference>
<evidence type="ECO:0000256" key="2">
    <source>
        <dbReference type="SAM" id="Coils"/>
    </source>
</evidence>
<dbReference type="EMBL" id="JXXN02001009">
    <property type="protein sequence ID" value="THD25745.1"/>
    <property type="molecule type" value="Genomic_DNA"/>
</dbReference>
<reference evidence="5" key="1">
    <citation type="submission" date="2019-03" db="EMBL/GenBank/DDBJ databases">
        <title>Improved annotation for the trematode Fasciola hepatica.</title>
        <authorList>
            <person name="Choi Y.-J."/>
            <person name="Martin J."/>
            <person name="Mitreva M."/>
        </authorList>
    </citation>
    <scope>NUCLEOTIDE SEQUENCE [LARGE SCALE GENOMIC DNA]</scope>
</reference>
<evidence type="ECO:0000256" key="3">
    <source>
        <dbReference type="SAM" id="MobiDB-lite"/>
    </source>
</evidence>
<evidence type="ECO:0000259" key="4">
    <source>
        <dbReference type="PROSITE" id="PS51184"/>
    </source>
</evidence>
<dbReference type="InterPro" id="IPR036409">
    <property type="entry name" value="Aldolase_II/adducin_N_sf"/>
</dbReference>
<dbReference type="SMART" id="SM00558">
    <property type="entry name" value="JmjC"/>
    <property type="match status" value="1"/>
</dbReference>
<dbReference type="SUPFAM" id="SSF53639">
    <property type="entry name" value="AraD/HMP-PK domain-like"/>
    <property type="match status" value="1"/>
</dbReference>
<comment type="similarity">
    <text evidence="1">Belongs to the aldolase class II family. Adducin subfamily.</text>
</comment>
<evidence type="ECO:0000256" key="1">
    <source>
        <dbReference type="ARBA" id="ARBA00006274"/>
    </source>
</evidence>
<dbReference type="PANTHER" id="PTHR10672:SF3">
    <property type="entry name" value="PROTEIN HU-LI TAI SHAO"/>
    <property type="match status" value="1"/>
</dbReference>
<dbReference type="Gene3D" id="2.60.120.650">
    <property type="entry name" value="Cupin"/>
    <property type="match status" value="1"/>
</dbReference>
<dbReference type="GO" id="GO:0005856">
    <property type="term" value="C:cytoskeleton"/>
    <property type="evidence" value="ECO:0007669"/>
    <property type="project" value="TreeGrafter"/>
</dbReference>
<dbReference type="GO" id="GO:0014069">
    <property type="term" value="C:postsynaptic density"/>
    <property type="evidence" value="ECO:0007669"/>
    <property type="project" value="TreeGrafter"/>
</dbReference>
<dbReference type="SUPFAM" id="SSF51197">
    <property type="entry name" value="Clavaminate synthase-like"/>
    <property type="match status" value="1"/>
</dbReference>
<dbReference type="PROSITE" id="PS51184">
    <property type="entry name" value="JMJC"/>
    <property type="match status" value="1"/>
</dbReference>
<feature type="region of interest" description="Disordered" evidence="3">
    <location>
        <begin position="776"/>
        <end position="811"/>
    </location>
</feature>
<evidence type="ECO:0000313" key="6">
    <source>
        <dbReference type="Proteomes" id="UP000230066"/>
    </source>
</evidence>
<dbReference type="Proteomes" id="UP000230066">
    <property type="component" value="Unassembled WGS sequence"/>
</dbReference>
<protein>
    <submittedName>
        <fullName evidence="5">Beta-adducin</fullName>
    </submittedName>
</protein>
<evidence type="ECO:0000313" key="5">
    <source>
        <dbReference type="EMBL" id="THD25745.1"/>
    </source>
</evidence>
<feature type="domain" description="JmjC" evidence="4">
    <location>
        <begin position="1112"/>
        <end position="1266"/>
    </location>
</feature>
<dbReference type="GO" id="GO:0051015">
    <property type="term" value="F:actin filament binding"/>
    <property type="evidence" value="ECO:0007669"/>
    <property type="project" value="TreeGrafter"/>
</dbReference>
<dbReference type="SMART" id="SM01007">
    <property type="entry name" value="Aldolase_II"/>
    <property type="match status" value="1"/>
</dbReference>
<dbReference type="InterPro" id="IPR001303">
    <property type="entry name" value="Aldolase_II/adducin_N"/>
</dbReference>
<dbReference type="PANTHER" id="PTHR10672">
    <property type="entry name" value="ADDUCIN"/>
    <property type="match status" value="1"/>
</dbReference>
<dbReference type="Pfam" id="PF02373">
    <property type="entry name" value="JmjC"/>
    <property type="match status" value="1"/>
</dbReference>
<dbReference type="Gene3D" id="3.40.225.10">
    <property type="entry name" value="Class II aldolase/adducin N-terminal domain"/>
    <property type="match status" value="1"/>
</dbReference>